<protein>
    <recommendedName>
        <fullName evidence="4">Lysine exporter LysO</fullName>
    </recommendedName>
</protein>
<sequence length="94" mass="10249">MLITVLCILVGIPLGFLFRNNKHVVDNVNRLTMWSIYALLFMLGVTTGSNETIVTQLGTIGVQAACISTLCVLGSASAVFLLDKFILKGQFDER</sequence>
<dbReference type="Proteomes" id="UP000184694">
    <property type="component" value="Unassembled WGS sequence"/>
</dbReference>
<dbReference type="Pfam" id="PF03956">
    <property type="entry name" value="Lys_export"/>
    <property type="match status" value="1"/>
</dbReference>
<keyword evidence="3" id="KW-1185">Reference proteome</keyword>
<accession>A0A1N6DDU5</accession>
<proteinExistence type="predicted"/>
<evidence type="ECO:0008006" key="4">
    <source>
        <dbReference type="Google" id="ProtNLM"/>
    </source>
</evidence>
<dbReference type="EMBL" id="FSRG01000003">
    <property type="protein sequence ID" value="SIN68952.1"/>
    <property type="molecule type" value="Genomic_DNA"/>
</dbReference>
<evidence type="ECO:0000313" key="2">
    <source>
        <dbReference type="EMBL" id="SIN68952.1"/>
    </source>
</evidence>
<dbReference type="AlphaFoldDB" id="A0A1N6DDU5"/>
<evidence type="ECO:0000313" key="3">
    <source>
        <dbReference type="Proteomes" id="UP000184694"/>
    </source>
</evidence>
<name>A0A1N6DDU5_9BACT</name>
<gene>
    <name evidence="2" type="ORF">SAMN02745161_0046</name>
</gene>
<feature type="transmembrane region" description="Helical" evidence="1">
    <location>
        <begin position="60"/>
        <end position="82"/>
    </location>
</feature>
<keyword evidence="1" id="KW-0812">Transmembrane</keyword>
<dbReference type="InterPro" id="IPR005642">
    <property type="entry name" value="LysO"/>
</dbReference>
<keyword evidence="1" id="KW-1133">Transmembrane helix</keyword>
<feature type="transmembrane region" description="Helical" evidence="1">
    <location>
        <begin position="31"/>
        <end position="48"/>
    </location>
</feature>
<evidence type="ECO:0000256" key="1">
    <source>
        <dbReference type="SAM" id="Phobius"/>
    </source>
</evidence>
<reference evidence="3" key="1">
    <citation type="submission" date="2016-11" db="EMBL/GenBank/DDBJ databases">
        <authorList>
            <person name="Varghese N."/>
            <person name="Submissions S."/>
        </authorList>
    </citation>
    <scope>NUCLEOTIDE SEQUENCE [LARGE SCALE GENOMIC DNA]</scope>
    <source>
        <strain evidence="3">DSM 17456</strain>
    </source>
</reference>
<dbReference type="STRING" id="1121457.SAMN02745161_0046"/>
<dbReference type="RefSeq" id="WP_074214961.1">
    <property type="nucleotide sequence ID" value="NZ_FSRG01000003.1"/>
</dbReference>
<keyword evidence="1" id="KW-0472">Membrane</keyword>
<dbReference type="GO" id="GO:0015661">
    <property type="term" value="F:L-lysine efflux transmembrane transporter activity"/>
    <property type="evidence" value="ECO:0007669"/>
    <property type="project" value="InterPro"/>
</dbReference>
<organism evidence="2 3">
    <name type="scientific">Halodesulfovibrio marinisediminis DSM 17456</name>
    <dbReference type="NCBI Taxonomy" id="1121457"/>
    <lineage>
        <taxon>Bacteria</taxon>
        <taxon>Pseudomonadati</taxon>
        <taxon>Thermodesulfobacteriota</taxon>
        <taxon>Desulfovibrionia</taxon>
        <taxon>Desulfovibrionales</taxon>
        <taxon>Desulfovibrionaceae</taxon>
        <taxon>Halodesulfovibrio</taxon>
    </lineage>
</organism>